<dbReference type="EMBL" id="JAOTPO010000005">
    <property type="protein sequence ID" value="MDE5413579.1"/>
    <property type="molecule type" value="Genomic_DNA"/>
</dbReference>
<reference evidence="1" key="1">
    <citation type="submission" date="2024-05" db="EMBL/GenBank/DDBJ databases">
        <title>Alkalihalobacillus sp. strain MEB203 novel alkaliphilic bacterium from Lonar Lake, India.</title>
        <authorList>
            <person name="Joshi A."/>
            <person name="Thite S."/>
            <person name="Mengade P."/>
        </authorList>
    </citation>
    <scope>NUCLEOTIDE SEQUENCE</scope>
    <source>
        <strain evidence="1">MEB 203</strain>
    </source>
</reference>
<proteinExistence type="predicted"/>
<gene>
    <name evidence="1" type="ORF">N7Z68_09280</name>
</gene>
<dbReference type="InterPro" id="IPR015943">
    <property type="entry name" value="WD40/YVTN_repeat-like_dom_sf"/>
</dbReference>
<dbReference type="SUPFAM" id="SSF50978">
    <property type="entry name" value="WD40 repeat-like"/>
    <property type="match status" value="1"/>
</dbReference>
<accession>A0ABT5VH83</accession>
<dbReference type="Gene3D" id="2.130.10.10">
    <property type="entry name" value="YVTN repeat-like/Quinoprotein amine dehydrogenase"/>
    <property type="match status" value="1"/>
</dbReference>
<name>A0ABT5VH83_9BACI</name>
<keyword evidence="2" id="KW-1185">Reference proteome</keyword>
<protein>
    <recommendedName>
        <fullName evidence="3">WD40 repeat domain-containing protein</fullName>
    </recommendedName>
</protein>
<evidence type="ECO:0000313" key="1">
    <source>
        <dbReference type="EMBL" id="MDE5413579.1"/>
    </source>
</evidence>
<dbReference type="RefSeq" id="WP_275118200.1">
    <property type="nucleotide sequence ID" value="NZ_JAOTPO010000005.1"/>
</dbReference>
<evidence type="ECO:0008006" key="3">
    <source>
        <dbReference type="Google" id="ProtNLM"/>
    </source>
</evidence>
<sequence>MLKRKIKFPLVMDNNVQVRTIDELMQHFHIRSVLDYYFDGRLRTWLDHRYYKELVEKIDQLANLPVENIPYEVCSIFGVEVPQAGKNAIKEYLKERQKVELVHQWSNNPNLLKSLHLIAFSQEELDELLQSTETTPDRVIYLLGEQFEIIEGNRNIKYIGINKPTVYLKGLATFSAKINNISLTNTLITAIKETKLIIQNKYIKQNEFTPLIHVKNDYKSLVSIFEEEKGGFYYESKRRTCPGIRTAEMVYIHQDIFAVIDKYRKDGVSFLDVISGEELSGVSADRFLANKYEHLFPPELDMNIPPKRVLQCFKLDQRFNSLVHVYDGTVYTHKIREYPSPRIQFARYALTDGAILKEGELKIEDINEFSSSVYQGELFYCTNKFSNINEITSTGGHNIEVEGEVEDFVITDNKIIVLSRTYDYSFKNGFIVVYDLDTGALLQRQKIHDNKICLIKAFDDQFVTICTDRKVKVWDSEALSVNSAIDIPNLTSTASFLNTPAHTYDVDLTDDRLAILFEGRIYIYE</sequence>
<dbReference type="InterPro" id="IPR036322">
    <property type="entry name" value="WD40_repeat_dom_sf"/>
</dbReference>
<evidence type="ECO:0000313" key="2">
    <source>
        <dbReference type="Proteomes" id="UP001148125"/>
    </source>
</evidence>
<dbReference type="Proteomes" id="UP001148125">
    <property type="component" value="Unassembled WGS sequence"/>
</dbReference>
<organism evidence="1 2">
    <name type="scientific">Alkalihalobacterium chitinilyticum</name>
    <dbReference type="NCBI Taxonomy" id="2980103"/>
    <lineage>
        <taxon>Bacteria</taxon>
        <taxon>Bacillati</taxon>
        <taxon>Bacillota</taxon>
        <taxon>Bacilli</taxon>
        <taxon>Bacillales</taxon>
        <taxon>Bacillaceae</taxon>
        <taxon>Alkalihalobacterium</taxon>
    </lineage>
</organism>
<comment type="caution">
    <text evidence="1">The sequence shown here is derived from an EMBL/GenBank/DDBJ whole genome shotgun (WGS) entry which is preliminary data.</text>
</comment>